<evidence type="ECO:0000313" key="2">
    <source>
        <dbReference type="Proteomes" id="UP001055811"/>
    </source>
</evidence>
<evidence type="ECO:0000313" key="1">
    <source>
        <dbReference type="EMBL" id="KAI3737755.1"/>
    </source>
</evidence>
<gene>
    <name evidence="1" type="ORF">L2E82_27767</name>
</gene>
<dbReference type="EMBL" id="CM042013">
    <property type="protein sequence ID" value="KAI3737755.1"/>
    <property type="molecule type" value="Genomic_DNA"/>
</dbReference>
<organism evidence="1 2">
    <name type="scientific">Cichorium intybus</name>
    <name type="common">Chicory</name>
    <dbReference type="NCBI Taxonomy" id="13427"/>
    <lineage>
        <taxon>Eukaryota</taxon>
        <taxon>Viridiplantae</taxon>
        <taxon>Streptophyta</taxon>
        <taxon>Embryophyta</taxon>
        <taxon>Tracheophyta</taxon>
        <taxon>Spermatophyta</taxon>
        <taxon>Magnoliopsida</taxon>
        <taxon>eudicotyledons</taxon>
        <taxon>Gunneridae</taxon>
        <taxon>Pentapetalae</taxon>
        <taxon>asterids</taxon>
        <taxon>campanulids</taxon>
        <taxon>Asterales</taxon>
        <taxon>Asteraceae</taxon>
        <taxon>Cichorioideae</taxon>
        <taxon>Cichorieae</taxon>
        <taxon>Cichoriinae</taxon>
        <taxon>Cichorium</taxon>
    </lineage>
</organism>
<proteinExistence type="predicted"/>
<keyword evidence="2" id="KW-1185">Reference proteome</keyword>
<accession>A0ACB9CU24</accession>
<protein>
    <submittedName>
        <fullName evidence="1">Uncharacterized protein</fullName>
    </submittedName>
</protein>
<sequence>MASLTPGLLLKLLRTINSNIKVRGEHRSILLQVISIVPALNGSELWPNHGFFIKISDSSHSTYASLSKEDNELILNNKLQLGQFFWVDRMDVGTPVMIRRKTLAALVADEAQKEAITAANLVKCLQMFGELCSSASHSKPHDSLTKFFALYRLIEQENDSIVPTNDRLIQCSSTPAPVNTEKSGKKTGIARGKRTTKTPKTLELSDFDKLEWAKGDGLKEGKEVREILLEETESWFLEFLKRALDVGFQLGNLEAVKGKGKTHNNVGNKTEPNSQIAVTLSQLKHANEWVDKLRSKMISERKEDVVETIDRLKQKIYTCLLVHVDSAAFALEKNRQDRV</sequence>
<name>A0ACB9CU24_CICIN</name>
<comment type="caution">
    <text evidence="1">The sequence shown here is derived from an EMBL/GenBank/DDBJ whole genome shotgun (WGS) entry which is preliminary data.</text>
</comment>
<reference evidence="1 2" key="2">
    <citation type="journal article" date="2022" name="Mol. Ecol. Resour.">
        <title>The genomes of chicory, endive, great burdock and yacon provide insights into Asteraceae paleo-polyploidization history and plant inulin production.</title>
        <authorList>
            <person name="Fan W."/>
            <person name="Wang S."/>
            <person name="Wang H."/>
            <person name="Wang A."/>
            <person name="Jiang F."/>
            <person name="Liu H."/>
            <person name="Zhao H."/>
            <person name="Xu D."/>
            <person name="Zhang Y."/>
        </authorList>
    </citation>
    <scope>NUCLEOTIDE SEQUENCE [LARGE SCALE GENOMIC DNA]</scope>
    <source>
        <strain evidence="2">cv. Punajuju</strain>
        <tissue evidence="1">Leaves</tissue>
    </source>
</reference>
<dbReference type="Proteomes" id="UP001055811">
    <property type="component" value="Linkage Group LG05"/>
</dbReference>
<reference evidence="2" key="1">
    <citation type="journal article" date="2022" name="Mol. Ecol. Resour.">
        <title>The genomes of chicory, endive, great burdock and yacon provide insights into Asteraceae palaeo-polyploidization history and plant inulin production.</title>
        <authorList>
            <person name="Fan W."/>
            <person name="Wang S."/>
            <person name="Wang H."/>
            <person name="Wang A."/>
            <person name="Jiang F."/>
            <person name="Liu H."/>
            <person name="Zhao H."/>
            <person name="Xu D."/>
            <person name="Zhang Y."/>
        </authorList>
    </citation>
    <scope>NUCLEOTIDE SEQUENCE [LARGE SCALE GENOMIC DNA]</scope>
    <source>
        <strain evidence="2">cv. Punajuju</strain>
    </source>
</reference>